<name>A0ABV7VX57_9GAMM</name>
<protein>
    <submittedName>
        <fullName evidence="1">Uncharacterized protein</fullName>
    </submittedName>
</protein>
<dbReference type="RefSeq" id="WP_376866653.1">
    <property type="nucleotide sequence ID" value="NZ_JBHRYB010000011.1"/>
</dbReference>
<evidence type="ECO:0000313" key="2">
    <source>
        <dbReference type="Proteomes" id="UP001595722"/>
    </source>
</evidence>
<reference evidence="2" key="1">
    <citation type="journal article" date="2019" name="Int. J. Syst. Evol. Microbiol.">
        <title>The Global Catalogue of Microorganisms (GCM) 10K type strain sequencing project: providing services to taxonomists for standard genome sequencing and annotation.</title>
        <authorList>
            <consortium name="The Broad Institute Genomics Platform"/>
            <consortium name="The Broad Institute Genome Sequencing Center for Infectious Disease"/>
            <person name="Wu L."/>
            <person name="Ma J."/>
        </authorList>
    </citation>
    <scope>NUCLEOTIDE SEQUENCE [LARGE SCALE GENOMIC DNA]</scope>
    <source>
        <strain evidence="2">KCTC 42424</strain>
    </source>
</reference>
<dbReference type="Proteomes" id="UP001595722">
    <property type="component" value="Unassembled WGS sequence"/>
</dbReference>
<proteinExistence type="predicted"/>
<keyword evidence="2" id="KW-1185">Reference proteome</keyword>
<comment type="caution">
    <text evidence="1">The sequence shown here is derived from an EMBL/GenBank/DDBJ whole genome shotgun (WGS) entry which is preliminary data.</text>
</comment>
<gene>
    <name evidence="1" type="ORF">ACFOMG_11080</name>
</gene>
<evidence type="ECO:0000313" key="1">
    <source>
        <dbReference type="EMBL" id="MFC3680638.1"/>
    </source>
</evidence>
<accession>A0ABV7VX57</accession>
<sequence length="540" mass="61421">MKLPPLVSAPVSPPPGNTDATAKIQQVITSQPLTPAEGVSVQLGQVNNPPPRVVFEPPVIIRASSISNSEHQTRTSERLQQQLDDFSFSLRGTNRFNGAGERFGELLRDGETPYHQEMRRYQYYTDKTRANQPVDFSEFSISEERRTQNFDLSLTTRSGAKVSFQLQSFSGVGKNPDTVLFQSDEMTLSKAGQFASFNRTEVRFNIEGELTDDEQQQLQKFSEQLEAFAGGYFNQGKPSLKDLNLSQFDSISKLSVTGNGGGQADLKLEYHNSEDSRDIRFRFDGNKAEFKLDKTNPLSYQQPGKQQAIEHYLDLLDRSAKKAKADDMQQNMMKDVLAAGFEFSQAELNLAQQQQQQQQQQQDNTFNSDGLKQNHLFVPLPDFDFRFSSRKDQLPTDVISLQERGFDLSLSLKTQKRQDNGKVSIQQKQSFELSGSYTEQPDKDGLNFRRTSFDIKSSNIIYTESKQGELLSAMVEKQQSQRETVEDFNFDTLVNTEKEESEFISADELPDSVTHTPLQQWQQLQQQQQWLDQLLLNPFA</sequence>
<organism evidence="1 2">
    <name type="scientific">Bacterioplanoides pacificum</name>
    <dbReference type="NCBI Taxonomy" id="1171596"/>
    <lineage>
        <taxon>Bacteria</taxon>
        <taxon>Pseudomonadati</taxon>
        <taxon>Pseudomonadota</taxon>
        <taxon>Gammaproteobacteria</taxon>
        <taxon>Oceanospirillales</taxon>
        <taxon>Oceanospirillaceae</taxon>
        <taxon>Bacterioplanoides</taxon>
    </lineage>
</organism>
<dbReference type="EMBL" id="JBHRYB010000011">
    <property type="protein sequence ID" value="MFC3680638.1"/>
    <property type="molecule type" value="Genomic_DNA"/>
</dbReference>